<dbReference type="Pfam" id="PF13340">
    <property type="entry name" value="DUF4096"/>
    <property type="match status" value="1"/>
</dbReference>
<comment type="caution">
    <text evidence="3">The sequence shown here is derived from an EMBL/GenBank/DDBJ whole genome shotgun (WGS) entry which is preliminary data.</text>
</comment>
<dbReference type="InterPro" id="IPR052909">
    <property type="entry name" value="Transposase_6_like"/>
</dbReference>
<gene>
    <name evidence="3" type="ORF">G3I43_00195</name>
</gene>
<sequence length="127" mass="14248">MIHRHELSDAEWKFVRPLLPESLRGRKRLDDRRVLNGIVWKFRTGTARRDVPERYGSWATLYTRFRRWAADGTFDRMLRAAQAKADTAGGIDGLVSVDSTGRPCPPACSRGSKKGSAPRLLAGPEVV</sequence>
<reference evidence="3" key="1">
    <citation type="submission" date="2020-01" db="EMBL/GenBank/DDBJ databases">
        <title>Insect and environment-associated Actinomycetes.</title>
        <authorList>
            <person name="Currrie C."/>
            <person name="Chevrette M."/>
            <person name="Carlson C."/>
            <person name="Stubbendieck R."/>
            <person name="Wendt-Pienkowski E."/>
        </authorList>
    </citation>
    <scope>NUCLEOTIDE SEQUENCE</scope>
    <source>
        <strain evidence="3">SID505</strain>
    </source>
</reference>
<proteinExistence type="predicted"/>
<name>A0A6G3SI74_STRAQ</name>
<dbReference type="EMBL" id="JAAGMK010000001">
    <property type="protein sequence ID" value="NEB82611.1"/>
    <property type="molecule type" value="Genomic_DNA"/>
</dbReference>
<feature type="region of interest" description="Disordered" evidence="1">
    <location>
        <begin position="101"/>
        <end position="127"/>
    </location>
</feature>
<dbReference type="RefSeq" id="WP_164255986.1">
    <property type="nucleotide sequence ID" value="NZ_JAAGMK010000001.1"/>
</dbReference>
<dbReference type="PANTHER" id="PTHR46637">
    <property type="entry name" value="TIS1421-TRANSPOSASE PROTEIN A"/>
    <property type="match status" value="1"/>
</dbReference>
<dbReference type="PANTHER" id="PTHR46637:SF1">
    <property type="entry name" value="BLL5188 PROTEIN"/>
    <property type="match status" value="1"/>
</dbReference>
<feature type="domain" description="Insertion element IS402-like" evidence="2">
    <location>
        <begin position="7"/>
        <end position="77"/>
    </location>
</feature>
<evidence type="ECO:0000313" key="3">
    <source>
        <dbReference type="EMBL" id="NEB82611.1"/>
    </source>
</evidence>
<evidence type="ECO:0000256" key="1">
    <source>
        <dbReference type="SAM" id="MobiDB-lite"/>
    </source>
</evidence>
<protein>
    <submittedName>
        <fullName evidence="3">Transposase</fullName>
    </submittedName>
</protein>
<accession>A0A6G3SI74</accession>
<dbReference type="InterPro" id="IPR025161">
    <property type="entry name" value="IS402-like_dom"/>
</dbReference>
<dbReference type="AlphaFoldDB" id="A0A6G3SI74"/>
<organism evidence="3">
    <name type="scientific">Streptomyces anulatus</name>
    <name type="common">Streptomyces chrysomallus</name>
    <dbReference type="NCBI Taxonomy" id="1892"/>
    <lineage>
        <taxon>Bacteria</taxon>
        <taxon>Bacillati</taxon>
        <taxon>Actinomycetota</taxon>
        <taxon>Actinomycetes</taxon>
        <taxon>Kitasatosporales</taxon>
        <taxon>Streptomycetaceae</taxon>
        <taxon>Streptomyces</taxon>
    </lineage>
</organism>
<evidence type="ECO:0000259" key="2">
    <source>
        <dbReference type="Pfam" id="PF13340"/>
    </source>
</evidence>